<accession>A0A7W4IHA2</accession>
<evidence type="ECO:0000313" key="2">
    <source>
        <dbReference type="EMBL" id="MBB2162903.1"/>
    </source>
</evidence>
<proteinExistence type="predicted"/>
<feature type="non-terminal residue" evidence="2">
    <location>
        <position position="81"/>
    </location>
</feature>
<dbReference type="InterPro" id="IPR036388">
    <property type="entry name" value="WH-like_DNA-bd_sf"/>
</dbReference>
<feature type="compositionally biased region" description="Basic and acidic residues" evidence="1">
    <location>
        <begin position="1"/>
        <end position="12"/>
    </location>
</feature>
<evidence type="ECO:0008006" key="4">
    <source>
        <dbReference type="Google" id="ProtNLM"/>
    </source>
</evidence>
<dbReference type="Proteomes" id="UP000589085">
    <property type="component" value="Unassembled WGS sequence"/>
</dbReference>
<reference evidence="2 3" key="1">
    <citation type="submission" date="2020-04" db="EMBL/GenBank/DDBJ databases">
        <title>Description of novel Gluconacetobacter.</title>
        <authorList>
            <person name="Sombolestani A."/>
        </authorList>
    </citation>
    <scope>NUCLEOTIDE SEQUENCE [LARGE SCALE GENOMIC DNA]</scope>
    <source>
        <strain evidence="2 3">LMG 19747</strain>
    </source>
</reference>
<gene>
    <name evidence="2" type="ORF">HLH48_22775</name>
</gene>
<comment type="caution">
    <text evidence="2">The sequence shown here is derived from an EMBL/GenBank/DDBJ whole genome shotgun (WGS) entry which is preliminary data.</text>
</comment>
<organism evidence="2 3">
    <name type="scientific">Gluconacetobacter sacchari</name>
    <dbReference type="NCBI Taxonomy" id="92759"/>
    <lineage>
        <taxon>Bacteria</taxon>
        <taxon>Pseudomonadati</taxon>
        <taxon>Pseudomonadota</taxon>
        <taxon>Alphaproteobacteria</taxon>
        <taxon>Acetobacterales</taxon>
        <taxon>Acetobacteraceae</taxon>
        <taxon>Gluconacetobacter</taxon>
    </lineage>
</organism>
<evidence type="ECO:0000313" key="3">
    <source>
        <dbReference type="Proteomes" id="UP000589085"/>
    </source>
</evidence>
<evidence type="ECO:0000256" key="1">
    <source>
        <dbReference type="SAM" id="MobiDB-lite"/>
    </source>
</evidence>
<dbReference type="Gene3D" id="1.10.10.10">
    <property type="entry name" value="Winged helix-like DNA-binding domain superfamily/Winged helix DNA-binding domain"/>
    <property type="match status" value="1"/>
</dbReference>
<sequence>MDDRNDVNRNETEASAPLTRSRHAGGGGAEAVTGKRFSAKKKLSAVQRLLRGESLDAVSRDLQVPAHRLSEWRDQVLVAAE</sequence>
<protein>
    <recommendedName>
        <fullName evidence="4">Transposase</fullName>
    </recommendedName>
</protein>
<dbReference type="EMBL" id="JABEQJ010000080">
    <property type="protein sequence ID" value="MBB2162903.1"/>
    <property type="molecule type" value="Genomic_DNA"/>
</dbReference>
<name>A0A7W4IHA2_9PROT</name>
<dbReference type="AlphaFoldDB" id="A0A7W4IHA2"/>
<feature type="region of interest" description="Disordered" evidence="1">
    <location>
        <begin position="1"/>
        <end position="36"/>
    </location>
</feature>